<keyword evidence="1 3" id="KW-0378">Hydrolase</keyword>
<dbReference type="InterPro" id="IPR050300">
    <property type="entry name" value="GDXG_lipolytic_enzyme"/>
</dbReference>
<evidence type="ECO:0000313" key="4">
    <source>
        <dbReference type="Proteomes" id="UP001165575"/>
    </source>
</evidence>
<dbReference type="Proteomes" id="UP001165575">
    <property type="component" value="Unassembled WGS sequence"/>
</dbReference>
<dbReference type="PANTHER" id="PTHR48081:SF6">
    <property type="entry name" value="PEPTIDASE S9 PROLYL OLIGOPEPTIDASE CATALYTIC DOMAIN-CONTAINING PROTEIN"/>
    <property type="match status" value="1"/>
</dbReference>
<proteinExistence type="predicted"/>
<name>A0ABT3WII4_9PROT</name>
<accession>A0ABT3WII4</accession>
<dbReference type="GO" id="GO:0016787">
    <property type="term" value="F:hydrolase activity"/>
    <property type="evidence" value="ECO:0007669"/>
    <property type="project" value="UniProtKB-KW"/>
</dbReference>
<dbReference type="PANTHER" id="PTHR48081">
    <property type="entry name" value="AB HYDROLASE SUPERFAMILY PROTEIN C4A8.06C"/>
    <property type="match status" value="1"/>
</dbReference>
<evidence type="ECO:0000313" key="3">
    <source>
        <dbReference type="EMBL" id="MCX5618876.1"/>
    </source>
</evidence>
<protein>
    <submittedName>
        <fullName evidence="3">Alpha/beta hydrolase</fullName>
    </submittedName>
</protein>
<gene>
    <name evidence="3" type="ORF">NQF89_00325</name>
</gene>
<dbReference type="SUPFAM" id="SSF53474">
    <property type="entry name" value="alpha/beta-Hydrolases"/>
    <property type="match status" value="1"/>
</dbReference>
<evidence type="ECO:0000256" key="1">
    <source>
        <dbReference type="ARBA" id="ARBA00022801"/>
    </source>
</evidence>
<dbReference type="RefSeq" id="WP_266137234.1">
    <property type="nucleotide sequence ID" value="NZ_JANIDX010000001.1"/>
</dbReference>
<comment type="caution">
    <text evidence="3">The sequence shown here is derived from an EMBL/GenBank/DDBJ whole genome shotgun (WGS) entry which is preliminary data.</text>
</comment>
<dbReference type="EMBL" id="JANIDX010000001">
    <property type="protein sequence ID" value="MCX5618876.1"/>
    <property type="molecule type" value="Genomic_DNA"/>
</dbReference>
<dbReference type="InterPro" id="IPR013094">
    <property type="entry name" value="AB_hydrolase_3"/>
</dbReference>
<reference evidence="3 4" key="1">
    <citation type="submission" date="2022-07" db="EMBL/GenBank/DDBJ databases">
        <title>Bombella genomes.</title>
        <authorList>
            <person name="Harer L."/>
            <person name="Styblova S."/>
            <person name="Ehrmann M."/>
        </authorList>
    </citation>
    <scope>NUCLEOTIDE SEQUENCE [LARGE SCALE GENOMIC DNA]</scope>
    <source>
        <strain evidence="3 4">TMW 2.2556</strain>
    </source>
</reference>
<evidence type="ECO:0000259" key="2">
    <source>
        <dbReference type="Pfam" id="PF07859"/>
    </source>
</evidence>
<feature type="domain" description="Alpha/beta hydrolase fold-3" evidence="2">
    <location>
        <begin position="61"/>
        <end position="203"/>
    </location>
</feature>
<sequence>MAADRMRLDNARDVYPLWPEGSMASPAYTSRRGRIVRVSAPGLHIMRPEHPNGAAVIIAAGGGYRHIAVAQEALPAAHWLASLGITAAILLYRLPDEGGMMEAPLADARQALSLLQSGLYNERIDAQRVALMGFSAGGHLAGLTALEAHTMPPALLMLLYPVTMVGPPFERTRTSRACLGDHSATREQIMRWSLPPHVGVHAPPLFLAYAADDSIVSPPQDEYLVQSYQRHHRPYEVHQFATGGHGFGLGRATGPTQKWPHLAERWMRQQGFL</sequence>
<dbReference type="InterPro" id="IPR029058">
    <property type="entry name" value="AB_hydrolase_fold"/>
</dbReference>
<dbReference type="Pfam" id="PF07859">
    <property type="entry name" value="Abhydrolase_3"/>
    <property type="match status" value="1"/>
</dbReference>
<dbReference type="Gene3D" id="3.40.50.1820">
    <property type="entry name" value="alpha/beta hydrolase"/>
    <property type="match status" value="1"/>
</dbReference>
<organism evidence="3 4">
    <name type="scientific">Bombella pollinis</name>
    <dbReference type="NCBI Taxonomy" id="2967337"/>
    <lineage>
        <taxon>Bacteria</taxon>
        <taxon>Pseudomonadati</taxon>
        <taxon>Pseudomonadota</taxon>
        <taxon>Alphaproteobacteria</taxon>
        <taxon>Acetobacterales</taxon>
        <taxon>Acetobacteraceae</taxon>
        <taxon>Bombella</taxon>
    </lineage>
</organism>
<keyword evidence="4" id="KW-1185">Reference proteome</keyword>